<gene>
    <name evidence="2" type="ORF">DES32_0783</name>
</gene>
<dbReference type="Proteomes" id="UP000256900">
    <property type="component" value="Unassembled WGS sequence"/>
</dbReference>
<evidence type="ECO:0000313" key="3">
    <source>
        <dbReference type="Proteomes" id="UP000256900"/>
    </source>
</evidence>
<sequence length="290" mass="31928">MTKGSIVMVGWPDSGKTNYLAALWNDLRVGQGQISAPALPDEITYVEEALAFQSRGQFAPRSDKNIEESRRDFSVSVKLNNPPDSALLEIVVPDITGELWKTAVETTEIAPEWMEELNAAAGAILFVRVLSKENVSPLDWVTTDRLLMVTRFTAADEKRARSLPTQVALCELLRFLELTLPNRKGGRRPRVAIVVAAWDLLDASTAAKGPVAYLRHEYPMFAGRLDDVERLELAVFGVSALGGDFADPAFKERFLKGEESGFVTTGAGRDQRVEKDITAPIAWVIGSNRP</sequence>
<proteinExistence type="predicted"/>
<evidence type="ECO:0000259" key="1">
    <source>
        <dbReference type="Pfam" id="PF19975"/>
    </source>
</evidence>
<evidence type="ECO:0000313" key="2">
    <source>
        <dbReference type="EMBL" id="REF89558.1"/>
    </source>
</evidence>
<reference evidence="2 3" key="1">
    <citation type="submission" date="2018-08" db="EMBL/GenBank/DDBJ databases">
        <title>Genomic Encyclopedia of Type Strains, Phase IV (KMG-IV): sequencing the most valuable type-strain genomes for metagenomic binning, comparative biology and taxonomic classification.</title>
        <authorList>
            <person name="Goeker M."/>
        </authorList>
    </citation>
    <scope>NUCLEOTIDE SEQUENCE [LARGE SCALE GENOMIC DNA]</scope>
    <source>
        <strain evidence="2 3">BW863</strain>
    </source>
</reference>
<keyword evidence="3" id="KW-1185">Reference proteome</keyword>
<feature type="domain" description="Double-GTPase 1" evidence="1">
    <location>
        <begin position="7"/>
        <end position="284"/>
    </location>
</feature>
<protein>
    <recommendedName>
        <fullName evidence="1">Double-GTPase 1 domain-containing protein</fullName>
    </recommendedName>
</protein>
<accession>A0A3D9Z5K8</accession>
<dbReference type="InterPro" id="IPR045530">
    <property type="entry name" value="DO-GTPase1"/>
</dbReference>
<dbReference type="EMBL" id="QUMO01000001">
    <property type="protein sequence ID" value="REF89558.1"/>
    <property type="molecule type" value="Genomic_DNA"/>
</dbReference>
<dbReference type="Pfam" id="PF19975">
    <property type="entry name" value="DO-GTPase1"/>
    <property type="match status" value="1"/>
</dbReference>
<name>A0A3D9Z5K8_9HYPH</name>
<organism evidence="2 3">
    <name type="scientific">Methylovirgula ligni</name>
    <dbReference type="NCBI Taxonomy" id="569860"/>
    <lineage>
        <taxon>Bacteria</taxon>
        <taxon>Pseudomonadati</taxon>
        <taxon>Pseudomonadota</taxon>
        <taxon>Alphaproteobacteria</taxon>
        <taxon>Hyphomicrobiales</taxon>
        <taxon>Beijerinckiaceae</taxon>
        <taxon>Methylovirgula</taxon>
    </lineage>
</organism>
<dbReference type="AlphaFoldDB" id="A0A3D9Z5K8"/>
<comment type="caution">
    <text evidence="2">The sequence shown here is derived from an EMBL/GenBank/DDBJ whole genome shotgun (WGS) entry which is preliminary data.</text>
</comment>
<dbReference type="RefSeq" id="WP_207206630.1">
    <property type="nucleotide sequence ID" value="NZ_CP025086.1"/>
</dbReference>